<dbReference type="EMBL" id="AP021906">
    <property type="protein sequence ID" value="BBP88809.1"/>
    <property type="molecule type" value="Genomic_DNA"/>
</dbReference>
<evidence type="ECO:0000313" key="2">
    <source>
        <dbReference type="Proteomes" id="UP000464658"/>
    </source>
</evidence>
<sequence>MATILIHNEENTLLESEQEVASYLENQGGSFMSIGILKSCQTVYQKSMI</sequence>
<reference evidence="1 2" key="1">
    <citation type="submission" date="2019-12" db="EMBL/GenBank/DDBJ databases">
        <title>Full genome sequence of a Bacillus safensis strain isolated from commercially available natto in Indonesia.</title>
        <authorList>
            <person name="Yoshida M."/>
            <person name="Uomi M."/>
            <person name="Waturangi D."/>
            <person name="Ekaputri J.J."/>
            <person name="Setiamarga D.H.E."/>
        </authorList>
    </citation>
    <scope>NUCLEOTIDE SEQUENCE [LARGE SCALE GENOMIC DNA]</scope>
    <source>
        <strain evidence="1 2">IDN1</strain>
    </source>
</reference>
<dbReference type="AlphaFoldDB" id="A0A5S9MA21"/>
<protein>
    <submittedName>
        <fullName evidence="1">Uncharacterized protein</fullName>
    </submittedName>
</protein>
<evidence type="ECO:0000313" key="1">
    <source>
        <dbReference type="EMBL" id="BBP88809.1"/>
    </source>
</evidence>
<dbReference type="Proteomes" id="UP000464658">
    <property type="component" value="Chromosome"/>
</dbReference>
<gene>
    <name evidence="1" type="ORF">BsIDN1_24270</name>
</gene>
<name>A0A5S9MA21_BACIA</name>
<accession>A0A5S9MA21</accession>
<organism evidence="1 2">
    <name type="scientific">Bacillus safensis</name>
    <dbReference type="NCBI Taxonomy" id="561879"/>
    <lineage>
        <taxon>Bacteria</taxon>
        <taxon>Bacillati</taxon>
        <taxon>Bacillota</taxon>
        <taxon>Bacilli</taxon>
        <taxon>Bacillales</taxon>
        <taxon>Bacillaceae</taxon>
        <taxon>Bacillus</taxon>
    </lineage>
</organism>
<proteinExistence type="predicted"/>